<dbReference type="EMBL" id="BOMB01000012">
    <property type="protein sequence ID" value="GID11313.1"/>
    <property type="molecule type" value="Genomic_DNA"/>
</dbReference>
<sequence length="122" mass="13506">MGLRERLRRMFGAPAAGGIRTQGQIRSRRGGYQSMLDREATVRDLDELRAFAATRLGVEFYLEPETTATDTTVAAVATDGEWIRRRVGSPKVAGQLADELGLPLYDAGTVGYPAAMRRYRRT</sequence>
<dbReference type="Proteomes" id="UP000612808">
    <property type="component" value="Unassembled WGS sequence"/>
</dbReference>
<reference evidence="1" key="1">
    <citation type="submission" date="2021-01" db="EMBL/GenBank/DDBJ databases">
        <title>Whole genome shotgun sequence of Actinocatenispora rupis NBRC 107355.</title>
        <authorList>
            <person name="Komaki H."/>
            <person name="Tamura T."/>
        </authorList>
    </citation>
    <scope>NUCLEOTIDE SEQUENCE</scope>
    <source>
        <strain evidence="1">NBRC 107355</strain>
    </source>
</reference>
<gene>
    <name evidence="1" type="ORF">Aru02nite_22020</name>
</gene>
<keyword evidence="2" id="KW-1185">Reference proteome</keyword>
<comment type="caution">
    <text evidence="1">The sequence shown here is derived from an EMBL/GenBank/DDBJ whole genome shotgun (WGS) entry which is preliminary data.</text>
</comment>
<proteinExistence type="predicted"/>
<protein>
    <submittedName>
        <fullName evidence="1">Uncharacterized protein</fullName>
    </submittedName>
</protein>
<evidence type="ECO:0000313" key="2">
    <source>
        <dbReference type="Proteomes" id="UP000612808"/>
    </source>
</evidence>
<evidence type="ECO:0000313" key="1">
    <source>
        <dbReference type="EMBL" id="GID11313.1"/>
    </source>
</evidence>
<dbReference type="AlphaFoldDB" id="A0A8J3JAN7"/>
<accession>A0A8J3JAN7</accession>
<name>A0A8J3JAN7_9ACTN</name>
<organism evidence="1 2">
    <name type="scientific">Actinocatenispora rupis</name>
    <dbReference type="NCBI Taxonomy" id="519421"/>
    <lineage>
        <taxon>Bacteria</taxon>
        <taxon>Bacillati</taxon>
        <taxon>Actinomycetota</taxon>
        <taxon>Actinomycetes</taxon>
        <taxon>Micromonosporales</taxon>
        <taxon>Micromonosporaceae</taxon>
        <taxon>Actinocatenispora</taxon>
    </lineage>
</organism>